<accession>A0AAW0H8U8</accession>
<evidence type="ECO:0000313" key="2">
    <source>
        <dbReference type="EMBL" id="KAK7798746.1"/>
    </source>
</evidence>
<gene>
    <name evidence="2" type="ORF">U0070_021241</name>
</gene>
<sequence>MRLLALSSLLCVLLLCFCILSSEGRRHPPKFSKSRLCCYPFPRVKQANRKASAMQEVVLTVGNKNSKYSFQKLHQDLQAMQKQGTIQLLGGARCAPTGIEHLKPGCAQMTFMPSCGDSRSLDLSPANFHGTSEL</sequence>
<feature type="chain" id="PRO_5043956750" evidence="1">
    <location>
        <begin position="25"/>
        <end position="134"/>
    </location>
</feature>
<dbReference type="GO" id="GO:0001664">
    <property type="term" value="F:G protein-coupled receptor binding"/>
    <property type="evidence" value="ECO:0007669"/>
    <property type="project" value="InterPro"/>
</dbReference>
<keyword evidence="1" id="KW-0732">Signal</keyword>
<organism evidence="2 3">
    <name type="scientific">Myodes glareolus</name>
    <name type="common">Bank vole</name>
    <name type="synonym">Clethrionomys glareolus</name>
    <dbReference type="NCBI Taxonomy" id="447135"/>
    <lineage>
        <taxon>Eukaryota</taxon>
        <taxon>Metazoa</taxon>
        <taxon>Chordata</taxon>
        <taxon>Craniata</taxon>
        <taxon>Vertebrata</taxon>
        <taxon>Euteleostomi</taxon>
        <taxon>Mammalia</taxon>
        <taxon>Eutheria</taxon>
        <taxon>Euarchontoglires</taxon>
        <taxon>Glires</taxon>
        <taxon>Rodentia</taxon>
        <taxon>Myomorpha</taxon>
        <taxon>Muroidea</taxon>
        <taxon>Cricetidae</taxon>
        <taxon>Arvicolinae</taxon>
        <taxon>Myodes</taxon>
    </lineage>
</organism>
<comment type="caution">
    <text evidence="2">The sequence shown here is derived from an EMBL/GenBank/DDBJ whole genome shotgun (WGS) entry which is preliminary data.</text>
</comment>
<evidence type="ECO:0000313" key="3">
    <source>
        <dbReference type="Proteomes" id="UP001488838"/>
    </source>
</evidence>
<dbReference type="EMBL" id="JBBHLL010000669">
    <property type="protein sequence ID" value="KAK7798746.1"/>
    <property type="molecule type" value="Genomic_DNA"/>
</dbReference>
<reference evidence="2 3" key="1">
    <citation type="journal article" date="2023" name="bioRxiv">
        <title>Conserved and derived expression patterns and positive selection on dental genes reveal complex evolutionary context of ever-growing rodent molars.</title>
        <authorList>
            <person name="Calamari Z.T."/>
            <person name="Song A."/>
            <person name="Cohen E."/>
            <person name="Akter M."/>
            <person name="Roy R.D."/>
            <person name="Hallikas O."/>
            <person name="Christensen M.M."/>
            <person name="Li P."/>
            <person name="Marangoni P."/>
            <person name="Jernvall J."/>
            <person name="Klein O.D."/>
        </authorList>
    </citation>
    <scope>NUCLEOTIDE SEQUENCE [LARGE SCALE GENOMIC DNA]</scope>
    <source>
        <strain evidence="2">V071</strain>
    </source>
</reference>
<dbReference type="Proteomes" id="UP001488838">
    <property type="component" value="Unassembled WGS sequence"/>
</dbReference>
<feature type="signal peptide" evidence="1">
    <location>
        <begin position="1"/>
        <end position="24"/>
    </location>
</feature>
<dbReference type="Pfam" id="PF15854">
    <property type="entry name" value="GPR15L"/>
    <property type="match status" value="1"/>
</dbReference>
<proteinExistence type="predicted"/>
<evidence type="ECO:0000256" key="1">
    <source>
        <dbReference type="SAM" id="SignalP"/>
    </source>
</evidence>
<dbReference type="AlphaFoldDB" id="A0AAW0H8U8"/>
<name>A0AAW0H8U8_MYOGA</name>
<keyword evidence="3" id="KW-1185">Reference proteome</keyword>
<dbReference type="InterPro" id="IPR031713">
    <property type="entry name" value="GPR15L"/>
</dbReference>
<protein>
    <submittedName>
        <fullName evidence="2">Uncharacterized protein</fullName>
    </submittedName>
</protein>